<dbReference type="GO" id="GO:0052689">
    <property type="term" value="F:carboxylic ester hydrolase activity"/>
    <property type="evidence" value="ECO:0007669"/>
    <property type="project" value="UniProtKB-KW"/>
</dbReference>
<evidence type="ECO:0000313" key="13">
    <source>
        <dbReference type="EMBL" id="WFD02107.1"/>
    </source>
</evidence>
<dbReference type="GO" id="GO:0005737">
    <property type="term" value="C:cytoplasm"/>
    <property type="evidence" value="ECO:0007669"/>
    <property type="project" value="TreeGrafter"/>
</dbReference>
<comment type="similarity">
    <text evidence="1">Belongs to the AB hydrolase superfamily. AB hydrolase 2 family.</text>
</comment>
<evidence type="ECO:0000256" key="11">
    <source>
        <dbReference type="ARBA" id="ARBA00048461"/>
    </source>
</evidence>
<comment type="catalytic activity">
    <reaction evidence="11">
        <text>a monoacylglycerol + H2O = glycerol + a fatty acid + H(+)</text>
        <dbReference type="Rhea" id="RHEA:15245"/>
        <dbReference type="ChEBI" id="CHEBI:15377"/>
        <dbReference type="ChEBI" id="CHEBI:15378"/>
        <dbReference type="ChEBI" id="CHEBI:17408"/>
        <dbReference type="ChEBI" id="CHEBI:17754"/>
        <dbReference type="ChEBI" id="CHEBI:28868"/>
    </reaction>
</comment>
<dbReference type="AlphaFoldDB" id="A0AAF0DYY7"/>
<organism evidence="13 14">
    <name type="scientific">Malassezia obtusa</name>
    <dbReference type="NCBI Taxonomy" id="76774"/>
    <lineage>
        <taxon>Eukaryota</taxon>
        <taxon>Fungi</taxon>
        <taxon>Dikarya</taxon>
        <taxon>Basidiomycota</taxon>
        <taxon>Ustilaginomycotina</taxon>
        <taxon>Malasseziomycetes</taxon>
        <taxon>Malasseziales</taxon>
        <taxon>Malasseziaceae</taxon>
        <taxon>Malassezia</taxon>
    </lineage>
</organism>
<keyword evidence="14" id="KW-1185">Reference proteome</keyword>
<keyword evidence="6" id="KW-0276">Fatty acid metabolism</keyword>
<gene>
    <name evidence="13" type="ORF">MOBT1_000786</name>
</gene>
<keyword evidence="4" id="KW-0719">Serine esterase</keyword>
<dbReference type="SUPFAM" id="SSF53474">
    <property type="entry name" value="alpha/beta-Hydrolases"/>
    <property type="match status" value="1"/>
</dbReference>
<keyword evidence="5 13" id="KW-0378">Hydrolase</keyword>
<dbReference type="GO" id="GO:0006631">
    <property type="term" value="P:fatty acid metabolic process"/>
    <property type="evidence" value="ECO:0007669"/>
    <property type="project" value="UniProtKB-KW"/>
</dbReference>
<evidence type="ECO:0000256" key="5">
    <source>
        <dbReference type="ARBA" id="ARBA00022801"/>
    </source>
</evidence>
<dbReference type="InterPro" id="IPR050565">
    <property type="entry name" value="LYPA1-2/EST-like"/>
</dbReference>
<evidence type="ECO:0000256" key="2">
    <source>
        <dbReference type="ARBA" id="ARBA00012423"/>
    </source>
</evidence>
<evidence type="ECO:0000256" key="3">
    <source>
        <dbReference type="ARBA" id="ARBA00014923"/>
    </source>
</evidence>
<comment type="catalytic activity">
    <reaction evidence="9">
        <text>S-hexadecanoyl-L-cysteinyl-[protein] + H2O = L-cysteinyl-[protein] + hexadecanoate + H(+)</text>
        <dbReference type="Rhea" id="RHEA:19233"/>
        <dbReference type="Rhea" id="RHEA-COMP:10131"/>
        <dbReference type="Rhea" id="RHEA-COMP:11032"/>
        <dbReference type="ChEBI" id="CHEBI:7896"/>
        <dbReference type="ChEBI" id="CHEBI:15377"/>
        <dbReference type="ChEBI" id="CHEBI:15378"/>
        <dbReference type="ChEBI" id="CHEBI:29950"/>
        <dbReference type="ChEBI" id="CHEBI:74151"/>
        <dbReference type="EC" id="3.1.2.22"/>
    </reaction>
</comment>
<dbReference type="InterPro" id="IPR029058">
    <property type="entry name" value="AB_hydrolase_fold"/>
</dbReference>
<comment type="function">
    <text evidence="7">Hydrolyzes fatty acids from S-acylated cysteine residues in proteins with a strong preference for palmitoylated G-alpha proteins over other acyl substrates. Mediates the deacylation of G-alpha proteins such as GPA1 in vivo, but has weak or no activity toward palmitoylated Ras proteins. Has weak lysophospholipase activity in vitro; however such activity may not exist in vivo.</text>
</comment>
<feature type="domain" description="Phospholipase/carboxylesterase/thioesterase" evidence="12">
    <location>
        <begin position="19"/>
        <end position="233"/>
    </location>
</feature>
<keyword evidence="6" id="KW-0443">Lipid metabolism</keyword>
<proteinExistence type="inferred from homology"/>
<dbReference type="Proteomes" id="UP001214603">
    <property type="component" value="Chromosome 1"/>
</dbReference>
<comment type="catalytic activity">
    <reaction evidence="10">
        <text>a diacylglycerol + H2O = a monoacylglycerol + a fatty acid + H(+)</text>
        <dbReference type="Rhea" id="RHEA:32731"/>
        <dbReference type="ChEBI" id="CHEBI:15377"/>
        <dbReference type="ChEBI" id="CHEBI:15378"/>
        <dbReference type="ChEBI" id="CHEBI:17408"/>
        <dbReference type="ChEBI" id="CHEBI:18035"/>
        <dbReference type="ChEBI" id="CHEBI:28868"/>
    </reaction>
</comment>
<evidence type="ECO:0000256" key="9">
    <source>
        <dbReference type="ARBA" id="ARBA00047337"/>
    </source>
</evidence>
<dbReference type="GO" id="GO:0008474">
    <property type="term" value="F:palmitoyl-(protein) hydrolase activity"/>
    <property type="evidence" value="ECO:0007669"/>
    <property type="project" value="UniProtKB-EC"/>
</dbReference>
<evidence type="ECO:0000256" key="1">
    <source>
        <dbReference type="ARBA" id="ARBA00006499"/>
    </source>
</evidence>
<evidence type="ECO:0000256" key="6">
    <source>
        <dbReference type="ARBA" id="ARBA00022832"/>
    </source>
</evidence>
<evidence type="ECO:0000313" key="14">
    <source>
        <dbReference type="Proteomes" id="UP001214603"/>
    </source>
</evidence>
<evidence type="ECO:0000256" key="4">
    <source>
        <dbReference type="ARBA" id="ARBA00022487"/>
    </source>
</evidence>
<dbReference type="EC" id="3.1.2.22" evidence="2"/>
<evidence type="ECO:0000259" key="12">
    <source>
        <dbReference type="Pfam" id="PF02230"/>
    </source>
</evidence>
<evidence type="ECO:0000256" key="8">
    <source>
        <dbReference type="ARBA" id="ARBA00031195"/>
    </source>
</evidence>
<dbReference type="Pfam" id="PF02230">
    <property type="entry name" value="Abhydrolase_2"/>
    <property type="match status" value="1"/>
</dbReference>
<evidence type="ECO:0000256" key="7">
    <source>
        <dbReference type="ARBA" id="ARBA00029392"/>
    </source>
</evidence>
<name>A0AAF0DYY7_9BASI</name>
<evidence type="ECO:0000256" key="10">
    <source>
        <dbReference type="ARBA" id="ARBA00047591"/>
    </source>
</evidence>
<dbReference type="Gene3D" id="3.40.50.1820">
    <property type="entry name" value="alpha/beta hydrolase"/>
    <property type="match status" value="1"/>
</dbReference>
<accession>A0AAF0DYY7</accession>
<dbReference type="EMBL" id="CP119934">
    <property type="protein sequence ID" value="WFD02107.1"/>
    <property type="molecule type" value="Genomic_DNA"/>
</dbReference>
<protein>
    <recommendedName>
        <fullName evidence="3">Acyl-protein thioesterase 1</fullName>
        <ecNumber evidence="2">3.1.2.22</ecNumber>
    </recommendedName>
    <alternativeName>
        <fullName evidence="8">Palmitoyl-protein hydrolase</fullName>
    </alternativeName>
</protein>
<dbReference type="PANTHER" id="PTHR10655">
    <property type="entry name" value="LYSOPHOSPHOLIPASE-RELATED"/>
    <property type="match status" value="1"/>
</dbReference>
<sequence length="237" mass="25515">MAAALKTLIVPPTGGGFPSATVFLIHGLGDTAHGWLDVARMLGQQQALHHVRFVLPTAPVQPVTINMGMPMTSWFDIYSLTDIEQAEDEAGLMKSTEAIRTLVQKEIDGTAEGLNGHGVPSNRIVVAGFSQGGAIALLNGLTAPAPLAGVAALSTWLPLRNKIQTLRTNPKPFPVFQAHGSADQIVDFAFGRATHEGLRDQMQFGNLAEFHEYRGMMHSACPEEIRDLGAWLERVVS</sequence>
<dbReference type="InterPro" id="IPR003140">
    <property type="entry name" value="PLipase/COase/thioEstase"/>
</dbReference>
<reference evidence="13" key="1">
    <citation type="submission" date="2023-03" db="EMBL/GenBank/DDBJ databases">
        <title>Mating type loci evolution in Malassezia.</title>
        <authorList>
            <person name="Coelho M.A."/>
        </authorList>
    </citation>
    <scope>NUCLEOTIDE SEQUENCE</scope>
    <source>
        <strain evidence="13">CBS 7876</strain>
    </source>
</reference>
<dbReference type="PANTHER" id="PTHR10655:SF17">
    <property type="entry name" value="LYSOPHOSPHOLIPASE-LIKE PROTEIN 1"/>
    <property type="match status" value="1"/>
</dbReference>